<gene>
    <name evidence="2" type="ORF">CSOJ01_12245</name>
</gene>
<evidence type="ECO:0000259" key="1">
    <source>
        <dbReference type="Pfam" id="PF06283"/>
    </source>
</evidence>
<dbReference type="InterPro" id="IPR029062">
    <property type="entry name" value="Class_I_gatase-like"/>
</dbReference>
<comment type="caution">
    <text evidence="2">The sequence shown here is derived from an EMBL/GenBank/DDBJ whole genome shotgun (WGS) entry which is preliminary data.</text>
</comment>
<dbReference type="EMBL" id="WIGN01000308">
    <property type="protein sequence ID" value="KAF6800269.1"/>
    <property type="molecule type" value="Genomic_DNA"/>
</dbReference>
<dbReference type="AlphaFoldDB" id="A0A8H6IVN9"/>
<dbReference type="Proteomes" id="UP000652219">
    <property type="component" value="Unassembled WGS sequence"/>
</dbReference>
<evidence type="ECO:0000313" key="3">
    <source>
        <dbReference type="Proteomes" id="UP000652219"/>
    </source>
</evidence>
<name>A0A8H6IVN9_9PEZI</name>
<accession>A0A8H6IVN9</accession>
<dbReference type="GO" id="GO:0016787">
    <property type="term" value="F:hydrolase activity"/>
    <property type="evidence" value="ECO:0007669"/>
    <property type="project" value="UniProtKB-KW"/>
</dbReference>
<sequence length="242" mass="26321">MASGDDLPRPPPLRVLVFSKTTGFRHDSIPAGISAISALGAPTGLFVVDATEDAESAITPASLSRYKTVLFLHTTGLDLLNDDQIAALKGYVRNGGGFVGVHAAASGMKGDEWYGKLVGVHFDFHPEPEEGTVVVEDPGHFITSSGPHACANTTRRWTDEWYNFLTHPRKNENLHILGRGDPSTFAGGAMGDDHPLMWCQEFDGGRSFYTALGHYGEAYQDEWFMGQILRAILWTAQIEGTV</sequence>
<dbReference type="PANTHER" id="PTHR40469:SF2">
    <property type="entry name" value="GALACTOSE-BINDING DOMAIN-LIKE SUPERFAMILY PROTEIN"/>
    <property type="match status" value="1"/>
</dbReference>
<keyword evidence="2" id="KW-0378">Hydrolase</keyword>
<feature type="domain" description="ThuA-like" evidence="1">
    <location>
        <begin position="14"/>
        <end position="235"/>
    </location>
</feature>
<keyword evidence="3" id="KW-1185">Reference proteome</keyword>
<protein>
    <submittedName>
        <fullName evidence="2">Glycosyl hydrolase</fullName>
    </submittedName>
</protein>
<proteinExistence type="predicted"/>
<organism evidence="2 3">
    <name type="scientific">Colletotrichum sojae</name>
    <dbReference type="NCBI Taxonomy" id="2175907"/>
    <lineage>
        <taxon>Eukaryota</taxon>
        <taxon>Fungi</taxon>
        <taxon>Dikarya</taxon>
        <taxon>Ascomycota</taxon>
        <taxon>Pezizomycotina</taxon>
        <taxon>Sordariomycetes</taxon>
        <taxon>Hypocreomycetidae</taxon>
        <taxon>Glomerellales</taxon>
        <taxon>Glomerellaceae</taxon>
        <taxon>Colletotrichum</taxon>
        <taxon>Colletotrichum orchidearum species complex</taxon>
    </lineage>
</organism>
<dbReference type="Gene3D" id="3.40.50.880">
    <property type="match status" value="1"/>
</dbReference>
<dbReference type="InterPro" id="IPR029010">
    <property type="entry name" value="ThuA-like"/>
</dbReference>
<evidence type="ECO:0000313" key="2">
    <source>
        <dbReference type="EMBL" id="KAF6800269.1"/>
    </source>
</evidence>
<dbReference type="Pfam" id="PF06283">
    <property type="entry name" value="ThuA"/>
    <property type="match status" value="1"/>
</dbReference>
<dbReference type="SUPFAM" id="SSF52317">
    <property type="entry name" value="Class I glutamine amidotransferase-like"/>
    <property type="match status" value="1"/>
</dbReference>
<dbReference type="PANTHER" id="PTHR40469">
    <property type="entry name" value="SECRETED GLYCOSYL HYDROLASE"/>
    <property type="match status" value="1"/>
</dbReference>
<reference evidence="2 3" key="1">
    <citation type="journal article" date="2020" name="Phytopathology">
        <title>Genome Sequence Resources of Colletotrichum truncatum, C. plurivorum, C. musicola, and C. sojae: Four Species Pathogenic to Soybean (Glycine max).</title>
        <authorList>
            <person name="Rogerio F."/>
            <person name="Boufleur T.R."/>
            <person name="Ciampi-Guillardi M."/>
            <person name="Sukno S.A."/>
            <person name="Thon M.R."/>
            <person name="Massola Junior N.S."/>
            <person name="Baroncelli R."/>
        </authorList>
    </citation>
    <scope>NUCLEOTIDE SEQUENCE [LARGE SCALE GENOMIC DNA]</scope>
    <source>
        <strain evidence="2 3">LFN0009</strain>
    </source>
</reference>